<dbReference type="EMBL" id="BAABFO010000002">
    <property type="protein sequence ID" value="GAA4325099.1"/>
    <property type="molecule type" value="Genomic_DNA"/>
</dbReference>
<evidence type="ECO:0000313" key="2">
    <source>
        <dbReference type="Proteomes" id="UP001501671"/>
    </source>
</evidence>
<keyword evidence="2" id="KW-1185">Reference proteome</keyword>
<organism evidence="1 2">
    <name type="scientific">Pigmentiphaga soli</name>
    <dbReference type="NCBI Taxonomy" id="1007095"/>
    <lineage>
        <taxon>Bacteria</taxon>
        <taxon>Pseudomonadati</taxon>
        <taxon>Pseudomonadota</taxon>
        <taxon>Betaproteobacteria</taxon>
        <taxon>Burkholderiales</taxon>
        <taxon>Alcaligenaceae</taxon>
        <taxon>Pigmentiphaga</taxon>
    </lineage>
</organism>
<name>A0ABP8GIM4_9BURK</name>
<dbReference type="Proteomes" id="UP001501671">
    <property type="component" value="Unassembled WGS sequence"/>
</dbReference>
<protein>
    <submittedName>
        <fullName evidence="1">Uncharacterized protein</fullName>
    </submittedName>
</protein>
<proteinExistence type="predicted"/>
<gene>
    <name evidence="1" type="ORF">GCM10023144_07170</name>
</gene>
<accession>A0ABP8GIM4</accession>
<comment type="caution">
    <text evidence="1">The sequence shown here is derived from an EMBL/GenBank/DDBJ whole genome shotgun (WGS) entry which is preliminary data.</text>
</comment>
<reference evidence="2" key="1">
    <citation type="journal article" date="2019" name="Int. J. Syst. Evol. Microbiol.">
        <title>The Global Catalogue of Microorganisms (GCM) 10K type strain sequencing project: providing services to taxonomists for standard genome sequencing and annotation.</title>
        <authorList>
            <consortium name="The Broad Institute Genomics Platform"/>
            <consortium name="The Broad Institute Genome Sequencing Center for Infectious Disease"/>
            <person name="Wu L."/>
            <person name="Ma J."/>
        </authorList>
    </citation>
    <scope>NUCLEOTIDE SEQUENCE [LARGE SCALE GENOMIC DNA]</scope>
    <source>
        <strain evidence="2">JCM 17666</strain>
    </source>
</reference>
<sequence>MKGRRRAALCENLRAAAPFAQAAHGMKSGNYAANPGFWMKPAAYSAPAGTSRRALCQLKAMPARAGSTVAAAAASRTRQHGDCRKALGSWNAAKTPTDPSPEQALRSAAPAGACFMAGHV</sequence>
<evidence type="ECO:0000313" key="1">
    <source>
        <dbReference type="EMBL" id="GAA4325099.1"/>
    </source>
</evidence>